<evidence type="ECO:0000313" key="2">
    <source>
        <dbReference type="Proteomes" id="UP000778757"/>
    </source>
</evidence>
<name>A0ABX1HVL7_9VIBR</name>
<proteinExistence type="predicted"/>
<accession>A0ABX1HVL7</accession>
<gene>
    <name evidence="1" type="ORF">EX191_10450</name>
</gene>
<organism evidence="1 2">
    <name type="scientific">Vibrio chemaguriensis</name>
    <dbReference type="NCBI Taxonomy" id="2527672"/>
    <lineage>
        <taxon>Bacteria</taxon>
        <taxon>Pseudomonadati</taxon>
        <taxon>Pseudomonadota</taxon>
        <taxon>Gammaproteobacteria</taxon>
        <taxon>Vibrionales</taxon>
        <taxon>Vibrionaceae</taxon>
        <taxon>Vibrio</taxon>
    </lineage>
</organism>
<dbReference type="Proteomes" id="UP000778757">
    <property type="component" value="Unassembled WGS sequence"/>
</dbReference>
<reference evidence="1 2" key="1">
    <citation type="journal article" date="2019" name="Curr. Microbiol.">
        <title>Vibrio chemaguriensis sp. nov., from Sundarbans, Bay of Bengal.</title>
        <authorList>
            <person name="Ghosh A."/>
            <person name="Bhadury P."/>
        </authorList>
    </citation>
    <scope>NUCLEOTIDE SEQUENCE [LARGE SCALE GENOMIC DNA]</scope>
    <source>
        <strain evidence="1 2">Iso1</strain>
    </source>
</reference>
<keyword evidence="2" id="KW-1185">Reference proteome</keyword>
<sequence length="327" mass="38119">MEDMDKKLADYVTNIKLNYLTGASKDSVDFPSKNKLERDNSASLKVFVEQAEKLLTNRIDYCIFNKSMGVKDRQSLLELLIADIEQFATNHKLKISDKFILTFSQSQISDHAFFHLAASSILPKTYESIDLLQHKETFDMYSIPFKIRVAIENKIKSIIGFESCDITRNGKVKSGVQELPVTMVIQELINLNCLNLPCKLQCVLNIYKWSCSFCHTGEKEYLWMSMKAIETLSLIFLFDEQKKNEIKVIDLWPRYVLSEEYLATKLIEYRGFSSPLYYFKDGWSINRLEEKLNNSKTKGLRYYKFSLSEIALDEWKGFYCSSSKRWV</sequence>
<evidence type="ECO:0000313" key="1">
    <source>
        <dbReference type="EMBL" id="NKJ68209.1"/>
    </source>
</evidence>
<comment type="caution">
    <text evidence="1">The sequence shown here is derived from an EMBL/GenBank/DDBJ whole genome shotgun (WGS) entry which is preliminary data.</text>
</comment>
<protein>
    <submittedName>
        <fullName evidence="1">Uncharacterized protein</fullName>
    </submittedName>
</protein>
<dbReference type="EMBL" id="SHOE01000009">
    <property type="protein sequence ID" value="NKJ68209.1"/>
    <property type="molecule type" value="Genomic_DNA"/>
</dbReference>
<dbReference type="RefSeq" id="WP_193447677.1">
    <property type="nucleotide sequence ID" value="NZ_SHOE01000009.1"/>
</dbReference>